<evidence type="ECO:0000313" key="6">
    <source>
        <dbReference type="Proteomes" id="UP001549921"/>
    </source>
</evidence>
<evidence type="ECO:0000256" key="1">
    <source>
        <dbReference type="PROSITE-ProRule" id="PRU00047"/>
    </source>
</evidence>
<dbReference type="SMART" id="SM00343">
    <property type="entry name" value="ZnF_C2HC"/>
    <property type="match status" value="2"/>
</dbReference>
<sequence length="485" mass="52080">MDGDEEAAAAAAAAAELQQKLIDDEVARKKEELRVLAEMAAEAVTFKPRQSLVRTPPSGLSTPPPLEQLQEQSVGPKRPLGSPEEVQDSVRRRINERRQVLAAQPRPSTSSSVPPPQIAQQTRPAPSVAPAEVGLAAKSKVQLLDMVHAAIKGIAQVTNASNKLNIGDKTTVASHSQDILAIVAALELKYAELEHQLTATKLQAAHAELDFSKRLLSTSGPGPAQPASLPAVPSYAGALKLPKGKAPIPVQQQGPAVIFYPADEAIKSSEDTKKTLQQAVKPSTAGIQIRSVRMVGNSGIVVRTASNEAAQKLKAAAPPNLKVAEPKARQPRVALRYLRQSIAEQEILDSLHQANLADDASWSLEKFRASCKVAVKKPVGPKFLLILECSMALREKLVADHIRATCCNKCQQYGHPEKYCRAKETTCGKCGETGHKSPECQSAAQCCATCKRFKRKDAHTHPTAAASCPARQHAEQQAVSMLQYN</sequence>
<keyword evidence="1" id="KW-0863">Zinc-finger</keyword>
<gene>
    <name evidence="5" type="ORF">ABMA28_012555</name>
</gene>
<accession>A0ABD0S488</accession>
<comment type="caution">
    <text evidence="5">The sequence shown here is derived from an EMBL/GenBank/DDBJ whole genome shotgun (WGS) entry which is preliminary data.</text>
</comment>
<feature type="coiled-coil region" evidence="2">
    <location>
        <begin position="183"/>
        <end position="210"/>
    </location>
</feature>
<evidence type="ECO:0000313" key="5">
    <source>
        <dbReference type="EMBL" id="KAL0808885.1"/>
    </source>
</evidence>
<evidence type="ECO:0000256" key="2">
    <source>
        <dbReference type="SAM" id="Coils"/>
    </source>
</evidence>
<feature type="domain" description="CCHC-type" evidence="4">
    <location>
        <begin position="427"/>
        <end position="442"/>
    </location>
</feature>
<dbReference type="GO" id="GO:0008270">
    <property type="term" value="F:zinc ion binding"/>
    <property type="evidence" value="ECO:0007669"/>
    <property type="project" value="UniProtKB-KW"/>
</dbReference>
<proteinExistence type="predicted"/>
<name>A0ABD0S488_LOXSC</name>
<keyword evidence="1" id="KW-0479">Metal-binding</keyword>
<keyword evidence="1" id="KW-0862">Zinc</keyword>
<organism evidence="5 6">
    <name type="scientific">Loxostege sticticalis</name>
    <name type="common">Beet webworm moth</name>
    <dbReference type="NCBI Taxonomy" id="481309"/>
    <lineage>
        <taxon>Eukaryota</taxon>
        <taxon>Metazoa</taxon>
        <taxon>Ecdysozoa</taxon>
        <taxon>Arthropoda</taxon>
        <taxon>Hexapoda</taxon>
        <taxon>Insecta</taxon>
        <taxon>Pterygota</taxon>
        <taxon>Neoptera</taxon>
        <taxon>Endopterygota</taxon>
        <taxon>Lepidoptera</taxon>
        <taxon>Glossata</taxon>
        <taxon>Ditrysia</taxon>
        <taxon>Pyraloidea</taxon>
        <taxon>Crambidae</taxon>
        <taxon>Pyraustinae</taxon>
        <taxon>Loxostege</taxon>
    </lineage>
</organism>
<evidence type="ECO:0000256" key="3">
    <source>
        <dbReference type="SAM" id="MobiDB-lite"/>
    </source>
</evidence>
<evidence type="ECO:0000259" key="4">
    <source>
        <dbReference type="PROSITE" id="PS50158"/>
    </source>
</evidence>
<feature type="compositionally biased region" description="Basic and acidic residues" evidence="3">
    <location>
        <begin position="88"/>
        <end position="99"/>
    </location>
</feature>
<feature type="region of interest" description="Disordered" evidence="3">
    <location>
        <begin position="45"/>
        <end position="127"/>
    </location>
</feature>
<reference evidence="5 6" key="1">
    <citation type="submission" date="2024-06" db="EMBL/GenBank/DDBJ databases">
        <title>A chromosome-level genome assembly of beet webworm, Loxostege sticticalis.</title>
        <authorList>
            <person name="Zhang Y."/>
        </authorList>
    </citation>
    <scope>NUCLEOTIDE SEQUENCE [LARGE SCALE GENOMIC DNA]</scope>
    <source>
        <strain evidence="5">AQ028</strain>
        <tissue evidence="5">Male pupae</tissue>
    </source>
</reference>
<protein>
    <recommendedName>
        <fullName evidence="4">CCHC-type domain-containing protein</fullName>
    </recommendedName>
</protein>
<dbReference type="AlphaFoldDB" id="A0ABD0S488"/>
<dbReference type="PROSITE" id="PS50158">
    <property type="entry name" value="ZF_CCHC"/>
    <property type="match status" value="1"/>
</dbReference>
<dbReference type="Proteomes" id="UP001549921">
    <property type="component" value="Unassembled WGS sequence"/>
</dbReference>
<keyword evidence="2" id="KW-0175">Coiled coil</keyword>
<dbReference type="EMBL" id="JBEDNZ010000030">
    <property type="protein sequence ID" value="KAL0808885.1"/>
    <property type="molecule type" value="Genomic_DNA"/>
</dbReference>
<dbReference type="InterPro" id="IPR001878">
    <property type="entry name" value="Znf_CCHC"/>
</dbReference>